<organism evidence="5 6">
    <name type="scientific">Paraburkholderia bengalensis</name>
    <dbReference type="NCBI Taxonomy" id="2747562"/>
    <lineage>
        <taxon>Bacteria</taxon>
        <taxon>Pseudomonadati</taxon>
        <taxon>Pseudomonadota</taxon>
        <taxon>Betaproteobacteria</taxon>
        <taxon>Burkholderiales</taxon>
        <taxon>Burkholderiaceae</taxon>
        <taxon>Paraburkholderia</taxon>
    </lineage>
</organism>
<dbReference type="Gene3D" id="3.40.309.10">
    <property type="entry name" value="Aldehyde Dehydrogenase, Chain A, domain 2"/>
    <property type="match status" value="1"/>
</dbReference>
<dbReference type="InterPro" id="IPR015590">
    <property type="entry name" value="Aldehyde_DH_dom"/>
</dbReference>
<dbReference type="InterPro" id="IPR016163">
    <property type="entry name" value="Ald_DH_C"/>
</dbReference>
<dbReference type="InterPro" id="IPR016161">
    <property type="entry name" value="Ald_DH/histidinol_DH"/>
</dbReference>
<dbReference type="CDD" id="cd07106">
    <property type="entry name" value="ALDH_AldA-AAD23400"/>
    <property type="match status" value="1"/>
</dbReference>
<dbReference type="InterPro" id="IPR016162">
    <property type="entry name" value="Ald_DH_N"/>
</dbReference>
<keyword evidence="1 3" id="KW-0560">Oxidoreductase</keyword>
<comment type="similarity">
    <text evidence="3">Belongs to the aldehyde dehydrogenase family.</text>
</comment>
<gene>
    <name evidence="5" type="ORF">H3V53_34640</name>
</gene>
<comment type="caution">
    <text evidence="5">The sequence shown here is derived from an EMBL/GenBank/DDBJ whole genome shotgun (WGS) entry which is preliminary data.</text>
</comment>
<keyword evidence="6" id="KW-1185">Reference proteome</keyword>
<dbReference type="PANTHER" id="PTHR11699">
    <property type="entry name" value="ALDEHYDE DEHYDROGENASE-RELATED"/>
    <property type="match status" value="1"/>
</dbReference>
<dbReference type="SUPFAM" id="SSF53720">
    <property type="entry name" value="ALDH-like"/>
    <property type="match status" value="1"/>
</dbReference>
<sequence length="468" mass="49420">MAFTTKMLINGKLVDGDRTLEVKDPATRDTVAVVACASESQALAAVAAAKVAQPDWERLGWNARAQLLLAYADAIQQRAPELAEAMVREQGKPLAEAQGEVSYTEAFVRHFAGLTLPVEVIQNDDKGRIEVMRKALGVVVGISPWNFPALVPAAKLAPAILAGNTVVLKPAPTTPICALMLGEIAQSIFPAGVVNVVTDQNDLGSLLTSHPDVAKVTFTGSTATGRKIMANGSATLKRLTLELGGNDAAIVLDDVAVEAVADKIYQAAFYNAGQACLAIKRVYAHRAIYSTLCDAIAARASAAISGHGLEQSTQIGPIQNAAQFAKAKHYISAGEREGQIIAGGTVVEGKGFFVRPTVVRNIEDGSELVDQEQFSPVLPIIRIADAEDGLARANRSEYGLGGSVWSSDAARARSIAARLQSGTVWVNQHLSFGPNIPFAGAKQSGIGVEWTEHGLAEFTQLSVVNESY</sequence>
<dbReference type="RefSeq" id="WP_336601729.1">
    <property type="nucleotide sequence ID" value="NZ_JACFYJ010000095.1"/>
</dbReference>
<dbReference type="InterPro" id="IPR029510">
    <property type="entry name" value="Ald_DH_CS_GLU"/>
</dbReference>
<evidence type="ECO:0000259" key="4">
    <source>
        <dbReference type="Pfam" id="PF00171"/>
    </source>
</evidence>
<dbReference type="InterPro" id="IPR044086">
    <property type="entry name" value="LUC3-like"/>
</dbReference>
<accession>A0ABU8J2V7</accession>
<reference evidence="5 6" key="1">
    <citation type="journal article" date="2022" name="Arch. Microbiol.">
        <title>Paraburkholderia bengalensis sp. nov. isolated from roots of Oryza sativa, IR64.</title>
        <authorList>
            <person name="Nag P."/>
            <person name="Mondal N."/>
            <person name="Sarkar J."/>
            <person name="Das S."/>
        </authorList>
    </citation>
    <scope>NUCLEOTIDE SEQUENCE [LARGE SCALE GENOMIC DNA]</scope>
    <source>
        <strain evidence="5 6">IR64_4_BI</strain>
    </source>
</reference>
<evidence type="ECO:0000256" key="1">
    <source>
        <dbReference type="ARBA" id="ARBA00023002"/>
    </source>
</evidence>
<feature type="domain" description="Aldehyde dehydrogenase" evidence="4">
    <location>
        <begin position="18"/>
        <end position="463"/>
    </location>
</feature>
<evidence type="ECO:0000256" key="3">
    <source>
        <dbReference type="RuleBase" id="RU003345"/>
    </source>
</evidence>
<dbReference type="EMBL" id="JACFYJ010000095">
    <property type="protein sequence ID" value="MEI6002086.1"/>
    <property type="molecule type" value="Genomic_DNA"/>
</dbReference>
<evidence type="ECO:0000313" key="6">
    <source>
        <dbReference type="Proteomes" id="UP001386437"/>
    </source>
</evidence>
<protein>
    <submittedName>
        <fullName evidence="5">Aldehyde dehydrogenase family protein</fullName>
    </submittedName>
</protein>
<proteinExistence type="inferred from homology"/>
<feature type="active site" evidence="2">
    <location>
        <position position="242"/>
    </location>
</feature>
<dbReference type="InterPro" id="IPR016160">
    <property type="entry name" value="Ald_DH_CS_CYS"/>
</dbReference>
<dbReference type="PROSITE" id="PS00070">
    <property type="entry name" value="ALDEHYDE_DEHYDR_CYS"/>
    <property type="match status" value="1"/>
</dbReference>
<dbReference type="Pfam" id="PF00171">
    <property type="entry name" value="Aldedh"/>
    <property type="match status" value="1"/>
</dbReference>
<dbReference type="Proteomes" id="UP001386437">
    <property type="component" value="Unassembled WGS sequence"/>
</dbReference>
<evidence type="ECO:0000313" key="5">
    <source>
        <dbReference type="EMBL" id="MEI6002086.1"/>
    </source>
</evidence>
<evidence type="ECO:0000256" key="2">
    <source>
        <dbReference type="PROSITE-ProRule" id="PRU10007"/>
    </source>
</evidence>
<dbReference type="PROSITE" id="PS00687">
    <property type="entry name" value="ALDEHYDE_DEHYDR_GLU"/>
    <property type="match status" value="1"/>
</dbReference>
<dbReference type="Gene3D" id="3.40.605.10">
    <property type="entry name" value="Aldehyde Dehydrogenase, Chain A, domain 1"/>
    <property type="match status" value="1"/>
</dbReference>
<name>A0ABU8J2V7_9BURK</name>